<evidence type="ECO:0000313" key="11">
    <source>
        <dbReference type="Proteomes" id="UP000761423"/>
    </source>
</evidence>
<comment type="subunit">
    <text evidence="9">The system is composed of three essential subunits: KdpA, KdpB and KdpC.</text>
</comment>
<evidence type="ECO:0000256" key="7">
    <source>
        <dbReference type="ARBA" id="ARBA00023065"/>
    </source>
</evidence>
<evidence type="ECO:0000256" key="3">
    <source>
        <dbReference type="ARBA" id="ARBA00022538"/>
    </source>
</evidence>
<reference evidence="10 11" key="1">
    <citation type="submission" date="2020-02" db="EMBL/GenBank/DDBJ databases">
        <authorList>
            <person name="Chen W.-M."/>
        </authorList>
    </citation>
    <scope>NUCLEOTIDE SEQUENCE [LARGE SCALE GENOMIC DNA]</scope>
    <source>
        <strain evidence="10 11">TWA-26</strain>
    </source>
</reference>
<evidence type="ECO:0000256" key="5">
    <source>
        <dbReference type="ARBA" id="ARBA00022958"/>
    </source>
</evidence>
<organism evidence="10 11">
    <name type="scientific">Flavobacterium celericrescens</name>
    <dbReference type="NCBI Taxonomy" id="2709780"/>
    <lineage>
        <taxon>Bacteria</taxon>
        <taxon>Pseudomonadati</taxon>
        <taxon>Bacteroidota</taxon>
        <taxon>Flavobacteriia</taxon>
        <taxon>Flavobacteriales</taxon>
        <taxon>Flavobacteriaceae</taxon>
        <taxon>Flavobacterium</taxon>
    </lineage>
</organism>
<keyword evidence="6 9" id="KW-1133">Transmembrane helix</keyword>
<gene>
    <name evidence="9 10" type="primary">kdpA</name>
    <name evidence="10" type="ORF">G4L40_05240</name>
</gene>
<feature type="transmembrane region" description="Helical" evidence="9">
    <location>
        <begin position="494"/>
        <end position="521"/>
    </location>
</feature>
<dbReference type="Pfam" id="PF03814">
    <property type="entry name" value="KdpA"/>
    <property type="match status" value="1"/>
</dbReference>
<keyword evidence="11" id="KW-1185">Reference proteome</keyword>
<dbReference type="Proteomes" id="UP000761423">
    <property type="component" value="Unassembled WGS sequence"/>
</dbReference>
<dbReference type="NCBIfam" id="TIGR00680">
    <property type="entry name" value="kdpA"/>
    <property type="match status" value="1"/>
</dbReference>
<keyword evidence="8 9" id="KW-0472">Membrane</keyword>
<name>A0ABX0IEL6_9FLAO</name>
<evidence type="ECO:0000256" key="1">
    <source>
        <dbReference type="ARBA" id="ARBA00022448"/>
    </source>
</evidence>
<comment type="subcellular location">
    <subcellularLocation>
        <location evidence="9">Cell membrane</location>
        <topology evidence="9">Multi-pass membrane protein</topology>
    </subcellularLocation>
</comment>
<feature type="transmembrane region" description="Helical" evidence="9">
    <location>
        <begin position="175"/>
        <end position="195"/>
    </location>
</feature>
<keyword evidence="2 9" id="KW-1003">Cell membrane</keyword>
<dbReference type="PIRSF" id="PIRSF001294">
    <property type="entry name" value="K_ATPaseA"/>
    <property type="match status" value="1"/>
</dbReference>
<feature type="transmembrane region" description="Helical" evidence="9">
    <location>
        <begin position="381"/>
        <end position="400"/>
    </location>
</feature>
<evidence type="ECO:0000256" key="9">
    <source>
        <dbReference type="HAMAP-Rule" id="MF_00275"/>
    </source>
</evidence>
<keyword evidence="1 9" id="KW-0813">Transport</keyword>
<keyword evidence="3 9" id="KW-0633">Potassium transport</keyword>
<evidence type="ECO:0000256" key="8">
    <source>
        <dbReference type="ARBA" id="ARBA00023136"/>
    </source>
</evidence>
<comment type="function">
    <text evidence="9">Part of the high-affinity ATP-driven potassium transport (or Kdp) system, which catalyzes the hydrolysis of ATP coupled with the electrogenic transport of potassium into the cytoplasm. This subunit binds the extracellular potassium ions and delivers the ions to the membrane domain of KdpB through an intramembrane tunnel.</text>
</comment>
<keyword evidence="7 9" id="KW-0406">Ion transport</keyword>
<dbReference type="EMBL" id="JAAJBV010000003">
    <property type="protein sequence ID" value="NHM04107.1"/>
    <property type="molecule type" value="Genomic_DNA"/>
</dbReference>
<keyword evidence="4 9" id="KW-0812">Transmembrane</keyword>
<feature type="transmembrane region" description="Helical" evidence="9">
    <location>
        <begin position="541"/>
        <end position="563"/>
    </location>
</feature>
<feature type="transmembrane region" description="Helical" evidence="9">
    <location>
        <begin position="258"/>
        <end position="276"/>
    </location>
</feature>
<sequence>MNTEIFGVVAVFLLTIVLAIPVGKYIAKVYLGDKTFLDPIFNPIERFIFKISGINDKEEMNWKQHLKALLSVNLGWFILCFFVLLFQGNLPLNPDGNPSMSPDLAFNTAISFVVNCNLQHYSGETGLSYLGQLMLMFLQFVSAGVGMAAAAMVFNAMKERTTEHLGNFYNYFIKSCTRILLPLSAIVAVILIFSGTPMTFEGKDSITTLQGDTVEVSRGPAAAFIGIKHIGTNGGGFFGVNSAHPFENPTYFTNAVELWAQLIIPLAMIFALGFYLKKRKLSYVVFGVMTIGFLLLVIPTISSELSGNPAIAKMGITQATGSMEGKEVRFGPAISGFWSIATTVISTGSVNSMHDSSMAMSGAMQLLSMMVNAFYGGCGVGWLNFYVFIILAVFISGLMVGRTPEFLGKKIEAREVKIAAFIAILHPLLILSGTALASYFAANDTAMGYWFSGNATGWLNNPGNHGFSEMLYEFTSSAANNGSGFEGLGDNNPFWNITTGIVLLLGRFLPIIGPLAIAGLLANKKYIPESAGTLKTDTTIFGVMVFAVIAIIAALSFFPALALGPLAEYFSLR</sequence>
<dbReference type="PANTHER" id="PTHR30607:SF2">
    <property type="entry name" value="POTASSIUM-TRANSPORTING ATPASE POTASSIUM-BINDING SUBUNIT"/>
    <property type="match status" value="1"/>
</dbReference>
<feature type="transmembrane region" description="Helical" evidence="9">
    <location>
        <begin position="283"/>
        <end position="301"/>
    </location>
</feature>
<evidence type="ECO:0000256" key="2">
    <source>
        <dbReference type="ARBA" id="ARBA00022475"/>
    </source>
</evidence>
<feature type="transmembrane region" description="Helical" evidence="9">
    <location>
        <begin position="68"/>
        <end position="86"/>
    </location>
</feature>
<feature type="transmembrane region" description="Helical" evidence="9">
    <location>
        <begin position="133"/>
        <end position="154"/>
    </location>
</feature>
<accession>A0ABX0IEL6</accession>
<feature type="transmembrane region" description="Helical" evidence="9">
    <location>
        <begin position="420"/>
        <end position="442"/>
    </location>
</feature>
<dbReference type="PANTHER" id="PTHR30607">
    <property type="entry name" value="POTASSIUM-TRANSPORTING ATPASE A CHAIN"/>
    <property type="match status" value="1"/>
</dbReference>
<dbReference type="InterPro" id="IPR004623">
    <property type="entry name" value="KdpA"/>
</dbReference>
<dbReference type="HAMAP" id="MF_00275">
    <property type="entry name" value="KdpA"/>
    <property type="match status" value="1"/>
</dbReference>
<keyword evidence="5 9" id="KW-0630">Potassium</keyword>
<protein>
    <recommendedName>
        <fullName evidence="9">Potassium-transporting ATPase potassium-binding subunit</fullName>
    </recommendedName>
    <alternativeName>
        <fullName evidence="9">ATP phosphohydrolase [potassium-transporting] A chain</fullName>
    </alternativeName>
    <alternativeName>
        <fullName evidence="9">Potassium-binding and translocating subunit A</fullName>
    </alternativeName>
    <alternativeName>
        <fullName evidence="9">Potassium-translocating ATPase A chain</fullName>
    </alternativeName>
</protein>
<evidence type="ECO:0000256" key="4">
    <source>
        <dbReference type="ARBA" id="ARBA00022692"/>
    </source>
</evidence>
<evidence type="ECO:0000256" key="6">
    <source>
        <dbReference type="ARBA" id="ARBA00022989"/>
    </source>
</evidence>
<comment type="similarity">
    <text evidence="9">Belongs to the KdpA family.</text>
</comment>
<proteinExistence type="inferred from homology"/>
<comment type="caution">
    <text evidence="10">The sequence shown here is derived from an EMBL/GenBank/DDBJ whole genome shotgun (WGS) entry which is preliminary data.</text>
</comment>
<evidence type="ECO:0000313" key="10">
    <source>
        <dbReference type="EMBL" id="NHM04107.1"/>
    </source>
</evidence>
<dbReference type="RefSeq" id="WP_166236107.1">
    <property type="nucleotide sequence ID" value="NZ_JAAJBV010000003.1"/>
</dbReference>
<feature type="transmembrane region" description="Helical" evidence="9">
    <location>
        <begin position="6"/>
        <end position="27"/>
    </location>
</feature>